<dbReference type="RefSeq" id="WP_062955491.1">
    <property type="nucleotide sequence ID" value="NZ_JPWB01000005.1"/>
</dbReference>
<evidence type="ECO:0000256" key="1">
    <source>
        <dbReference type="ARBA" id="ARBA00001970"/>
    </source>
</evidence>
<dbReference type="PROSITE" id="PS51384">
    <property type="entry name" value="FAD_FR"/>
    <property type="match status" value="1"/>
</dbReference>
<dbReference type="GO" id="GO:0046210">
    <property type="term" value="P:nitric oxide catabolic process"/>
    <property type="evidence" value="ECO:0007669"/>
    <property type="project" value="TreeGrafter"/>
</dbReference>
<keyword evidence="10" id="KW-0274">FAD</keyword>
<comment type="similarity">
    <text evidence="18">Belongs to the globin family.</text>
</comment>
<dbReference type="Proteomes" id="UP000253061">
    <property type="component" value="Unassembled WGS sequence"/>
</dbReference>
<comment type="caution">
    <text evidence="21">The sequence shown here is derived from an EMBL/GenBank/DDBJ whole genome shotgun (WGS) entry which is preliminary data.</text>
</comment>
<dbReference type="EMBL" id="JPWB01000005">
    <property type="protein sequence ID" value="RCK21406.1"/>
    <property type="molecule type" value="Genomic_DNA"/>
</dbReference>
<dbReference type="PANTHER" id="PTHR43396:SF3">
    <property type="entry name" value="FLAVOHEMOPROTEIN"/>
    <property type="match status" value="1"/>
</dbReference>
<dbReference type="InterPro" id="IPR039261">
    <property type="entry name" value="FNR_nucleotide-bd"/>
</dbReference>
<dbReference type="InterPro" id="IPR008333">
    <property type="entry name" value="Cbr1-like_FAD-bd_dom"/>
</dbReference>
<dbReference type="FunFam" id="3.40.50.80:FF:000010">
    <property type="entry name" value="Flavohemoprotein"/>
    <property type="match status" value="1"/>
</dbReference>
<dbReference type="SUPFAM" id="SSF52343">
    <property type="entry name" value="Ferredoxin reductase-like, C-terminal NADP-linked domain"/>
    <property type="match status" value="1"/>
</dbReference>
<dbReference type="GO" id="GO:0020037">
    <property type="term" value="F:heme binding"/>
    <property type="evidence" value="ECO:0007669"/>
    <property type="project" value="InterPro"/>
</dbReference>
<comment type="catalytic activity">
    <reaction evidence="17">
        <text>2 nitric oxide + NADPH + 2 O2 = 2 nitrate + NADP(+) + H(+)</text>
        <dbReference type="Rhea" id="RHEA:19465"/>
        <dbReference type="ChEBI" id="CHEBI:15378"/>
        <dbReference type="ChEBI" id="CHEBI:15379"/>
        <dbReference type="ChEBI" id="CHEBI:16480"/>
        <dbReference type="ChEBI" id="CHEBI:17632"/>
        <dbReference type="ChEBI" id="CHEBI:57783"/>
        <dbReference type="ChEBI" id="CHEBI:58349"/>
        <dbReference type="EC" id="1.14.12.17"/>
    </reaction>
</comment>
<dbReference type="GO" id="GO:0046872">
    <property type="term" value="F:metal ion binding"/>
    <property type="evidence" value="ECO:0007669"/>
    <property type="project" value="UniProtKB-KW"/>
</dbReference>
<dbReference type="Pfam" id="PF00042">
    <property type="entry name" value="Globin"/>
    <property type="match status" value="1"/>
</dbReference>
<evidence type="ECO:0000256" key="18">
    <source>
        <dbReference type="RuleBase" id="RU000356"/>
    </source>
</evidence>
<dbReference type="InterPro" id="IPR017927">
    <property type="entry name" value="FAD-bd_FR_type"/>
</dbReference>
<keyword evidence="7 18" id="KW-0561">Oxygen transport</keyword>
<comment type="similarity">
    <text evidence="3">In the C-terminal section; belongs to the flavoprotein pyridine nucleotide cytochrome reductase family.</text>
</comment>
<dbReference type="GO" id="GO:0008941">
    <property type="term" value="F:nitric oxide dioxygenase NAD(P)H activity"/>
    <property type="evidence" value="ECO:0007669"/>
    <property type="project" value="UniProtKB-EC"/>
</dbReference>
<reference evidence="21 22" key="1">
    <citation type="submission" date="2014-07" db="EMBL/GenBank/DDBJ databases">
        <title>Draft genome sequence of Thalassospira profundimaris R8-17.</title>
        <authorList>
            <person name="Lai Q."/>
            <person name="Shao Z."/>
        </authorList>
    </citation>
    <scope>NUCLEOTIDE SEQUENCE [LARGE SCALE GENOMIC DNA]</scope>
    <source>
        <strain evidence="21 22">R8-17</strain>
    </source>
</reference>
<dbReference type="Pfam" id="PF00175">
    <property type="entry name" value="NAD_binding_1"/>
    <property type="match status" value="1"/>
</dbReference>
<dbReference type="Pfam" id="PF00970">
    <property type="entry name" value="FAD_binding_6"/>
    <property type="match status" value="1"/>
</dbReference>
<evidence type="ECO:0000256" key="13">
    <source>
        <dbReference type="ARBA" id="ARBA00023004"/>
    </source>
</evidence>
<keyword evidence="9" id="KW-0479">Metal-binding</keyword>
<evidence type="ECO:0000313" key="21">
    <source>
        <dbReference type="EMBL" id="RCK21406.1"/>
    </source>
</evidence>
<keyword evidence="13" id="KW-0408">Iron</keyword>
<name>A0A367V862_9PROT</name>
<dbReference type="Gene3D" id="1.10.490.10">
    <property type="entry name" value="Globins"/>
    <property type="match status" value="1"/>
</dbReference>
<comment type="cofactor">
    <cofactor evidence="1">
        <name>heme b</name>
        <dbReference type="ChEBI" id="CHEBI:60344"/>
    </cofactor>
</comment>
<comment type="function">
    <text evidence="15">Is involved in NO detoxification in an aerobic process, termed nitric oxide dioxygenase (NOD) reaction that utilizes O(2) and NAD(P)H to convert NO to nitrate, which protects the bacterium from various noxious nitrogen compounds. Therefore, plays a central role in the inducible response to nitrosative stress.</text>
</comment>
<keyword evidence="12" id="KW-0560">Oxidoreductase</keyword>
<dbReference type="Gene3D" id="2.40.30.10">
    <property type="entry name" value="Translation factors"/>
    <property type="match status" value="1"/>
</dbReference>
<keyword evidence="18" id="KW-0813">Transport</keyword>
<dbReference type="NCBIfam" id="NF009805">
    <property type="entry name" value="PRK13289.1"/>
    <property type="match status" value="1"/>
</dbReference>
<evidence type="ECO:0000256" key="2">
    <source>
        <dbReference type="ARBA" id="ARBA00001974"/>
    </source>
</evidence>
<dbReference type="InterPro" id="IPR001433">
    <property type="entry name" value="OxRdtase_FAD/NAD-bd"/>
</dbReference>
<evidence type="ECO:0000256" key="5">
    <source>
        <dbReference type="ARBA" id="ARBA00022575"/>
    </source>
</evidence>
<dbReference type="InterPro" id="IPR017938">
    <property type="entry name" value="Riboflavin_synthase-like_b-brl"/>
</dbReference>
<sequence>MSNPLSPRTIELVKSTVPALSARGSDITTVMYGKLFQDDHIRALFNHSNQGDNGSQVHALSGALIAYAQNIDKLDALVPVVERIAHKHIGYHILPEHYDYVARALLAAIEEVLAPDITQEVLEAWGEAYWFLADILINREADIRTTLENSKGGWNGWRKFKITAKQPESDVITSFTLSPVDGLPVLDHRPGQYLTLRLKLEDGRTIKRNYSISCAPNNDHYRISVKLEPNGQGGSRFLHETAQIGDVIDLTPPAGDFFLPDEPERPVVLLSAGVGLTPMVSMAETIGAHYPDIETYYVHGALNSRTHAMDKHVRQVAKQHGKMFVATFYSDPTNDDLCGKTHDQDGYISPDWLSANTPFHNADFFLCGPKPFLRTMVYALAKRGVETDRIHYEFFGPTDENIAA</sequence>
<dbReference type="GO" id="GO:0009636">
    <property type="term" value="P:response to toxic substance"/>
    <property type="evidence" value="ECO:0007669"/>
    <property type="project" value="UniProtKB-KW"/>
</dbReference>
<evidence type="ECO:0000256" key="10">
    <source>
        <dbReference type="ARBA" id="ARBA00022827"/>
    </source>
</evidence>
<evidence type="ECO:0000256" key="11">
    <source>
        <dbReference type="ARBA" id="ARBA00022857"/>
    </source>
</evidence>
<proteinExistence type="inferred from homology"/>
<dbReference type="SUPFAM" id="SSF63380">
    <property type="entry name" value="Riboflavin synthase domain-like"/>
    <property type="match status" value="1"/>
</dbReference>
<dbReference type="CDD" id="cd06184">
    <property type="entry name" value="flavohem_like_fad_nad_binding"/>
    <property type="match status" value="1"/>
</dbReference>
<dbReference type="EC" id="1.14.12.17" evidence="4"/>
<evidence type="ECO:0000256" key="12">
    <source>
        <dbReference type="ARBA" id="ARBA00023002"/>
    </source>
</evidence>
<accession>A0A367V862</accession>
<comment type="catalytic activity">
    <reaction evidence="16">
        <text>2 nitric oxide + NADH + 2 O2 = 2 nitrate + NAD(+) + H(+)</text>
        <dbReference type="Rhea" id="RHEA:19469"/>
        <dbReference type="ChEBI" id="CHEBI:15378"/>
        <dbReference type="ChEBI" id="CHEBI:15379"/>
        <dbReference type="ChEBI" id="CHEBI:16480"/>
        <dbReference type="ChEBI" id="CHEBI:17632"/>
        <dbReference type="ChEBI" id="CHEBI:57540"/>
        <dbReference type="ChEBI" id="CHEBI:57945"/>
        <dbReference type="EC" id="1.14.12.17"/>
    </reaction>
</comment>
<dbReference type="GO" id="GO:0071949">
    <property type="term" value="F:FAD binding"/>
    <property type="evidence" value="ECO:0007669"/>
    <property type="project" value="TreeGrafter"/>
</dbReference>
<comment type="cofactor">
    <cofactor evidence="2">
        <name>FAD</name>
        <dbReference type="ChEBI" id="CHEBI:57692"/>
    </cofactor>
</comment>
<dbReference type="PRINTS" id="PR00410">
    <property type="entry name" value="PHEHYDRXLASE"/>
</dbReference>
<feature type="domain" description="Globin" evidence="19">
    <location>
        <begin position="4"/>
        <end position="141"/>
    </location>
</feature>
<evidence type="ECO:0000256" key="16">
    <source>
        <dbReference type="ARBA" id="ARBA00048649"/>
    </source>
</evidence>
<evidence type="ECO:0000259" key="20">
    <source>
        <dbReference type="PROSITE" id="PS51384"/>
    </source>
</evidence>
<dbReference type="SUPFAM" id="SSF46458">
    <property type="entry name" value="Globin-like"/>
    <property type="match status" value="1"/>
</dbReference>
<gene>
    <name evidence="21" type="ORF">TH6_12360</name>
</gene>
<keyword evidence="8" id="KW-0285">Flavoprotein</keyword>
<keyword evidence="11" id="KW-0521">NADP</keyword>
<dbReference type="GO" id="GO:0005344">
    <property type="term" value="F:oxygen carrier activity"/>
    <property type="evidence" value="ECO:0007669"/>
    <property type="project" value="UniProtKB-KW"/>
</dbReference>
<evidence type="ECO:0000256" key="14">
    <source>
        <dbReference type="ARBA" id="ARBA00023027"/>
    </source>
</evidence>
<dbReference type="AlphaFoldDB" id="A0A367V862"/>
<evidence type="ECO:0000256" key="7">
    <source>
        <dbReference type="ARBA" id="ARBA00022621"/>
    </source>
</evidence>
<dbReference type="PROSITE" id="PS01033">
    <property type="entry name" value="GLOBIN"/>
    <property type="match status" value="1"/>
</dbReference>
<evidence type="ECO:0000256" key="4">
    <source>
        <dbReference type="ARBA" id="ARBA00012229"/>
    </source>
</evidence>
<dbReference type="PANTHER" id="PTHR43396">
    <property type="entry name" value="FLAVOHEMOPROTEIN"/>
    <property type="match status" value="1"/>
</dbReference>
<evidence type="ECO:0000256" key="8">
    <source>
        <dbReference type="ARBA" id="ARBA00022630"/>
    </source>
</evidence>
<keyword evidence="6 18" id="KW-0349">Heme</keyword>
<evidence type="ECO:0000313" key="22">
    <source>
        <dbReference type="Proteomes" id="UP000253061"/>
    </source>
</evidence>
<dbReference type="InterPro" id="IPR012292">
    <property type="entry name" value="Globin/Proto"/>
</dbReference>
<dbReference type="InterPro" id="IPR009050">
    <property type="entry name" value="Globin-like_sf"/>
</dbReference>
<evidence type="ECO:0000259" key="19">
    <source>
        <dbReference type="PROSITE" id="PS01033"/>
    </source>
</evidence>
<organism evidence="21 22">
    <name type="scientific">Thalassospira profundimaris</name>
    <dbReference type="NCBI Taxonomy" id="502049"/>
    <lineage>
        <taxon>Bacteria</taxon>
        <taxon>Pseudomonadati</taxon>
        <taxon>Pseudomonadota</taxon>
        <taxon>Alphaproteobacteria</taxon>
        <taxon>Rhodospirillales</taxon>
        <taxon>Thalassospiraceae</taxon>
        <taxon>Thalassospira</taxon>
    </lineage>
</organism>
<dbReference type="GO" id="GO:0071500">
    <property type="term" value="P:cellular response to nitrosative stress"/>
    <property type="evidence" value="ECO:0007669"/>
    <property type="project" value="TreeGrafter"/>
</dbReference>
<dbReference type="InterPro" id="IPR000971">
    <property type="entry name" value="Globin"/>
</dbReference>
<keyword evidence="14" id="KW-0520">NAD</keyword>
<evidence type="ECO:0000256" key="3">
    <source>
        <dbReference type="ARBA" id="ARBA00006401"/>
    </source>
</evidence>
<protein>
    <recommendedName>
        <fullName evidence="4">nitric oxide dioxygenase</fullName>
        <ecNumber evidence="4">1.14.12.17</ecNumber>
    </recommendedName>
</protein>
<evidence type="ECO:0000256" key="6">
    <source>
        <dbReference type="ARBA" id="ARBA00022617"/>
    </source>
</evidence>
<dbReference type="Gene3D" id="3.40.50.80">
    <property type="entry name" value="Nucleotide-binding domain of ferredoxin-NADP reductase (FNR) module"/>
    <property type="match status" value="1"/>
</dbReference>
<keyword evidence="5" id="KW-0216">Detoxification</keyword>
<evidence type="ECO:0000256" key="9">
    <source>
        <dbReference type="ARBA" id="ARBA00022723"/>
    </source>
</evidence>
<evidence type="ECO:0000256" key="15">
    <source>
        <dbReference type="ARBA" id="ARBA00025094"/>
    </source>
</evidence>
<dbReference type="GO" id="GO:0019825">
    <property type="term" value="F:oxygen binding"/>
    <property type="evidence" value="ECO:0007669"/>
    <property type="project" value="InterPro"/>
</dbReference>
<evidence type="ECO:0000256" key="17">
    <source>
        <dbReference type="ARBA" id="ARBA00049433"/>
    </source>
</evidence>
<dbReference type="FunFam" id="1.10.490.10:FF:000003">
    <property type="entry name" value="Flavohemoprotein"/>
    <property type="match status" value="1"/>
</dbReference>
<feature type="domain" description="FAD-binding FR-type" evidence="20">
    <location>
        <begin position="155"/>
        <end position="260"/>
    </location>
</feature>